<dbReference type="InterPro" id="IPR027796">
    <property type="entry name" value="OTT_1508_deam-like"/>
</dbReference>
<dbReference type="Pfam" id="PF14441">
    <property type="entry name" value="OTT_1508_deam"/>
    <property type="match status" value="1"/>
</dbReference>
<accession>A0A9P4PND1</accession>
<name>A0A9P4PND1_9PLEO</name>
<dbReference type="Proteomes" id="UP000799764">
    <property type="component" value="Unassembled WGS sequence"/>
</dbReference>
<keyword evidence="3" id="KW-1185">Reference proteome</keyword>
<gene>
    <name evidence="2" type="ORF">P171DRAFT_519860</name>
</gene>
<proteinExistence type="predicted"/>
<feature type="compositionally biased region" description="Basic and acidic residues" evidence="1">
    <location>
        <begin position="545"/>
        <end position="568"/>
    </location>
</feature>
<protein>
    <submittedName>
        <fullName evidence="2">Uncharacterized protein</fullName>
    </submittedName>
</protein>
<dbReference type="EMBL" id="MU001498">
    <property type="protein sequence ID" value="KAF2446328.1"/>
    <property type="molecule type" value="Genomic_DNA"/>
</dbReference>
<dbReference type="AlphaFoldDB" id="A0A9P4PND1"/>
<evidence type="ECO:0000256" key="1">
    <source>
        <dbReference type="SAM" id="MobiDB-lite"/>
    </source>
</evidence>
<organism evidence="2 3">
    <name type="scientific">Karstenula rhodostoma CBS 690.94</name>
    <dbReference type="NCBI Taxonomy" id="1392251"/>
    <lineage>
        <taxon>Eukaryota</taxon>
        <taxon>Fungi</taxon>
        <taxon>Dikarya</taxon>
        <taxon>Ascomycota</taxon>
        <taxon>Pezizomycotina</taxon>
        <taxon>Dothideomycetes</taxon>
        <taxon>Pleosporomycetidae</taxon>
        <taxon>Pleosporales</taxon>
        <taxon>Massarineae</taxon>
        <taxon>Didymosphaeriaceae</taxon>
        <taxon>Karstenula</taxon>
    </lineage>
</organism>
<comment type="caution">
    <text evidence="2">The sequence shown here is derived from an EMBL/GenBank/DDBJ whole genome shotgun (WGS) entry which is preliminary data.</text>
</comment>
<feature type="region of interest" description="Disordered" evidence="1">
    <location>
        <begin position="535"/>
        <end position="568"/>
    </location>
</feature>
<sequence length="590" mass="66941">MLEIEDETPSTMNSGSVSALIRREIRTAPSEQSIWTSVQDETTFRHAAVDLALATGECPWDADVGLPPLLGAPHIDDYMHLPQPQAESQENYILSEQIEHRLANDFALLAASKEAVFSVTAACLEERVDLSGHLTGLKLWLAANEGVSEELKGSLAEIWHCLSESTAEAETVRRVFAKIVHLNRLRIYQRVRKAVGHPPIFREKGRTRTNPCDKLARAFTRMPKSRPTEKWKPPEQCHELVRRGLALNVELLALLESLSVDEIEQGSDDVVRQVEHISQECFNVTTDNGRVPFKQLLVDCELDARLWLKNKYVGEVDKIGAYWRTAMSMFQIHRHLSRARPQTLPPIKLEVEGVRPYVSVTNEPSIQGRPMPCYVHAEVQLITHLAQQEARAEFETSSTQQKGTRRPRIIGASKSACFLCFLFLNCYGGPRSPATHGRLYDQWTVPDLAEYTTDQTEHLRQALRRMHIAMVRLRGDYCRKKPRDHPMTSRVDIDRLSLFSTTEDTDTREAVIESKNDAEMLDGASPGFVRFEAPKKATNVEGNQETERRTEDSITREKKDPSADEENMHGLRNLLERCWVKIQHLGSANQ</sequence>
<evidence type="ECO:0000313" key="3">
    <source>
        <dbReference type="Proteomes" id="UP000799764"/>
    </source>
</evidence>
<reference evidence="2" key="1">
    <citation type="journal article" date="2020" name="Stud. Mycol.">
        <title>101 Dothideomycetes genomes: a test case for predicting lifestyles and emergence of pathogens.</title>
        <authorList>
            <person name="Haridas S."/>
            <person name="Albert R."/>
            <person name="Binder M."/>
            <person name="Bloem J."/>
            <person name="Labutti K."/>
            <person name="Salamov A."/>
            <person name="Andreopoulos B."/>
            <person name="Baker S."/>
            <person name="Barry K."/>
            <person name="Bills G."/>
            <person name="Bluhm B."/>
            <person name="Cannon C."/>
            <person name="Castanera R."/>
            <person name="Culley D."/>
            <person name="Daum C."/>
            <person name="Ezra D."/>
            <person name="Gonzalez J."/>
            <person name="Henrissat B."/>
            <person name="Kuo A."/>
            <person name="Liang C."/>
            <person name="Lipzen A."/>
            <person name="Lutzoni F."/>
            <person name="Magnuson J."/>
            <person name="Mondo S."/>
            <person name="Nolan M."/>
            <person name="Ohm R."/>
            <person name="Pangilinan J."/>
            <person name="Park H.-J."/>
            <person name="Ramirez L."/>
            <person name="Alfaro M."/>
            <person name="Sun H."/>
            <person name="Tritt A."/>
            <person name="Yoshinaga Y."/>
            <person name="Zwiers L.-H."/>
            <person name="Turgeon B."/>
            <person name="Goodwin S."/>
            <person name="Spatafora J."/>
            <person name="Crous P."/>
            <person name="Grigoriev I."/>
        </authorList>
    </citation>
    <scope>NUCLEOTIDE SEQUENCE</scope>
    <source>
        <strain evidence="2">CBS 690.94</strain>
    </source>
</reference>
<dbReference type="OrthoDB" id="4851849at2759"/>
<evidence type="ECO:0000313" key="2">
    <source>
        <dbReference type="EMBL" id="KAF2446328.1"/>
    </source>
</evidence>